<feature type="transmembrane region" description="Helical" evidence="1">
    <location>
        <begin position="42"/>
        <end position="63"/>
    </location>
</feature>
<keyword evidence="1" id="KW-0812">Transmembrane</keyword>
<sequence length="374" mass="39920">MDRRANVGYLAIPVSLSVLADLSVVVFYAVAAGMGIRYLRSALHRLVAAVFIFNAMALSAWLLEKYSVCRVDLFFQVGGFSGEYYSVLLVCVLLFRSLVLNKDQLSPTRESIVLALTFAFFVSGGVAGMLTGGDICATTTTSSLGSSGRLTFGLVLGIGLGLALVLSIILVAAILISRTTRKSMDVPDTLRVPHEGSFVVGATAREDAKLLSVRLVMYPVIMLVTGGLAVVTSPVTTSVVPFIGAIALTLSGLLNALAFFTLDPAARKVSRAMLQLLSDEDGGRSRPLSPLSPVPRPTTAELQYKRISTGTIEMGRVPSTGGTVSPNATLRHDRALSMVSTTTDLQQQRVQGSVAATFVAKRTAWFLRWVAKRE</sequence>
<feature type="transmembrane region" description="Helical" evidence="1">
    <location>
        <begin position="6"/>
        <end position="30"/>
    </location>
</feature>
<feature type="transmembrane region" description="Helical" evidence="1">
    <location>
        <begin position="150"/>
        <end position="176"/>
    </location>
</feature>
<reference evidence="2 3" key="1">
    <citation type="journal article" date="2015" name="Genome Biol. Evol.">
        <title>Phylogenomic analyses indicate that early fungi evolved digesting cell walls of algal ancestors of land plants.</title>
        <authorList>
            <person name="Chang Y."/>
            <person name="Wang S."/>
            <person name="Sekimoto S."/>
            <person name="Aerts A.L."/>
            <person name="Choi C."/>
            <person name="Clum A."/>
            <person name="LaButti K.M."/>
            <person name="Lindquist E.A."/>
            <person name="Yee Ngan C."/>
            <person name="Ohm R.A."/>
            <person name="Salamov A.A."/>
            <person name="Grigoriev I.V."/>
            <person name="Spatafora J.W."/>
            <person name="Berbee M.L."/>
        </authorList>
    </citation>
    <scope>NUCLEOTIDE SEQUENCE [LARGE SCALE GENOMIC DNA]</scope>
    <source>
        <strain evidence="2 3">JEL478</strain>
    </source>
</reference>
<evidence type="ECO:0000256" key="1">
    <source>
        <dbReference type="SAM" id="Phobius"/>
    </source>
</evidence>
<name>A0A139AM50_GONPJ</name>
<keyword evidence="1" id="KW-0472">Membrane</keyword>
<keyword evidence="3" id="KW-1185">Reference proteome</keyword>
<organism evidence="2 3">
    <name type="scientific">Gonapodya prolifera (strain JEL478)</name>
    <name type="common">Monoblepharis prolifera</name>
    <dbReference type="NCBI Taxonomy" id="1344416"/>
    <lineage>
        <taxon>Eukaryota</taxon>
        <taxon>Fungi</taxon>
        <taxon>Fungi incertae sedis</taxon>
        <taxon>Chytridiomycota</taxon>
        <taxon>Chytridiomycota incertae sedis</taxon>
        <taxon>Monoblepharidomycetes</taxon>
        <taxon>Monoblepharidales</taxon>
        <taxon>Gonapodyaceae</taxon>
        <taxon>Gonapodya</taxon>
    </lineage>
</organism>
<feature type="transmembrane region" description="Helical" evidence="1">
    <location>
        <begin position="239"/>
        <end position="262"/>
    </location>
</feature>
<feature type="transmembrane region" description="Helical" evidence="1">
    <location>
        <begin position="215"/>
        <end position="233"/>
    </location>
</feature>
<dbReference type="Proteomes" id="UP000070544">
    <property type="component" value="Unassembled WGS sequence"/>
</dbReference>
<feature type="transmembrane region" description="Helical" evidence="1">
    <location>
        <begin position="83"/>
        <end position="100"/>
    </location>
</feature>
<gene>
    <name evidence="2" type="ORF">M427DRAFT_133305</name>
</gene>
<keyword evidence="1" id="KW-1133">Transmembrane helix</keyword>
<dbReference type="AlphaFoldDB" id="A0A139AM50"/>
<feature type="transmembrane region" description="Helical" evidence="1">
    <location>
        <begin position="112"/>
        <end position="130"/>
    </location>
</feature>
<evidence type="ECO:0008006" key="4">
    <source>
        <dbReference type="Google" id="ProtNLM"/>
    </source>
</evidence>
<proteinExistence type="predicted"/>
<protein>
    <recommendedName>
        <fullName evidence="4">G-protein coupled receptors family 1 profile domain-containing protein</fullName>
    </recommendedName>
</protein>
<evidence type="ECO:0000313" key="3">
    <source>
        <dbReference type="Proteomes" id="UP000070544"/>
    </source>
</evidence>
<evidence type="ECO:0000313" key="2">
    <source>
        <dbReference type="EMBL" id="KXS17831.1"/>
    </source>
</evidence>
<accession>A0A139AM50</accession>
<dbReference type="EMBL" id="KQ965745">
    <property type="protein sequence ID" value="KXS17831.1"/>
    <property type="molecule type" value="Genomic_DNA"/>
</dbReference>